<dbReference type="KEGG" id="cbar:PATL70BA_2219"/>
<keyword evidence="1" id="KW-0540">Nuclease</keyword>
<dbReference type="PANTHER" id="PTHR30231:SF41">
    <property type="entry name" value="DNA POLYMERASE III SUBUNIT EPSILON"/>
    <property type="match status" value="1"/>
</dbReference>
<evidence type="ECO:0000256" key="1">
    <source>
        <dbReference type="ARBA" id="ARBA00022839"/>
    </source>
</evidence>
<keyword evidence="4" id="KW-1185">Reference proteome</keyword>
<sequence>MKDYIVIDIETTGLHPDYARIIEIGAAKVIDDQTVAVFNMLVNPEVAIPENIINLTGITNEMVVDAPIISQVMPMFLLFCEDLPILGHNIPFDFSFLKTNAMRLNLHFEKNALDTLLLSRQYMDYQNSYSLSHLLKFCSINRENAHRALDDALATHELFQIIKHKYMDTHKVIELRPSPLMWKPKKQSPMTDKQRKFLLSLMNKHKVALDFDLDALTKSEASQRIDGLIGQYGKGY</sequence>
<dbReference type="FunFam" id="3.30.420.10:FF:000045">
    <property type="entry name" value="3'-5' exonuclease DinG"/>
    <property type="match status" value="1"/>
</dbReference>
<dbReference type="InterPro" id="IPR013520">
    <property type="entry name" value="Ribonucl_H"/>
</dbReference>
<dbReference type="OrthoDB" id="9776650at2"/>
<dbReference type="RefSeq" id="WP_125137295.1">
    <property type="nucleotide sequence ID" value="NZ_LR130778.1"/>
</dbReference>
<dbReference type="NCBIfam" id="TIGR00573">
    <property type="entry name" value="dnaq"/>
    <property type="match status" value="1"/>
</dbReference>
<dbReference type="AlphaFoldDB" id="A0A3P7S7J3"/>
<dbReference type="Pfam" id="PF00929">
    <property type="entry name" value="RNase_T"/>
    <property type="match status" value="1"/>
</dbReference>
<dbReference type="CDD" id="cd06127">
    <property type="entry name" value="DEDDh"/>
    <property type="match status" value="1"/>
</dbReference>
<dbReference type="GO" id="GO:0003677">
    <property type="term" value="F:DNA binding"/>
    <property type="evidence" value="ECO:0007669"/>
    <property type="project" value="InterPro"/>
</dbReference>
<dbReference type="GO" id="GO:0045004">
    <property type="term" value="P:DNA replication proofreading"/>
    <property type="evidence" value="ECO:0007669"/>
    <property type="project" value="TreeGrafter"/>
</dbReference>
<dbReference type="Proteomes" id="UP000279029">
    <property type="component" value="Chromosome"/>
</dbReference>
<dbReference type="PANTHER" id="PTHR30231">
    <property type="entry name" value="DNA POLYMERASE III SUBUNIT EPSILON"/>
    <property type="match status" value="1"/>
</dbReference>
<keyword evidence="1" id="KW-0378">Hydrolase</keyword>
<evidence type="ECO:0000313" key="4">
    <source>
        <dbReference type="Proteomes" id="UP000279029"/>
    </source>
</evidence>
<dbReference type="InterPro" id="IPR012337">
    <property type="entry name" value="RNaseH-like_sf"/>
</dbReference>
<evidence type="ECO:0000259" key="2">
    <source>
        <dbReference type="SMART" id="SM00479"/>
    </source>
</evidence>
<protein>
    <submittedName>
        <fullName evidence="3">DNA polymerase III subunit epsilon</fullName>
    </submittedName>
</protein>
<organism evidence="3 4">
    <name type="scientific">Petrocella atlantisensis</name>
    <dbReference type="NCBI Taxonomy" id="2173034"/>
    <lineage>
        <taxon>Bacteria</taxon>
        <taxon>Bacillati</taxon>
        <taxon>Bacillota</taxon>
        <taxon>Clostridia</taxon>
        <taxon>Lachnospirales</taxon>
        <taxon>Vallitaleaceae</taxon>
        <taxon>Petrocella</taxon>
    </lineage>
</organism>
<gene>
    <name evidence="3" type="ORF">PATL70BA_2219</name>
</gene>
<proteinExistence type="predicted"/>
<dbReference type="GO" id="GO:0005829">
    <property type="term" value="C:cytosol"/>
    <property type="evidence" value="ECO:0007669"/>
    <property type="project" value="TreeGrafter"/>
</dbReference>
<dbReference type="SUPFAM" id="SSF53098">
    <property type="entry name" value="Ribonuclease H-like"/>
    <property type="match status" value="1"/>
</dbReference>
<dbReference type="GO" id="GO:0003887">
    <property type="term" value="F:DNA-directed DNA polymerase activity"/>
    <property type="evidence" value="ECO:0007669"/>
    <property type="project" value="InterPro"/>
</dbReference>
<keyword evidence="1" id="KW-0269">Exonuclease</keyword>
<reference evidence="3 4" key="1">
    <citation type="submission" date="2018-09" db="EMBL/GenBank/DDBJ databases">
        <authorList>
            <person name="Postec A."/>
        </authorList>
    </citation>
    <scope>NUCLEOTIDE SEQUENCE [LARGE SCALE GENOMIC DNA]</scope>
    <source>
        <strain evidence="3">70B-A</strain>
    </source>
</reference>
<evidence type="ECO:0000313" key="3">
    <source>
        <dbReference type="EMBL" id="VDN48109.1"/>
    </source>
</evidence>
<name>A0A3P7S7J3_9FIRM</name>
<dbReference type="InterPro" id="IPR036397">
    <property type="entry name" value="RNaseH_sf"/>
</dbReference>
<dbReference type="InterPro" id="IPR006054">
    <property type="entry name" value="DnaQ"/>
</dbReference>
<dbReference type="SMART" id="SM00479">
    <property type="entry name" value="EXOIII"/>
    <property type="match status" value="1"/>
</dbReference>
<dbReference type="Gene3D" id="3.30.420.10">
    <property type="entry name" value="Ribonuclease H-like superfamily/Ribonuclease H"/>
    <property type="match status" value="1"/>
</dbReference>
<accession>A0A3P7S7J3</accession>
<feature type="domain" description="Exonuclease" evidence="2">
    <location>
        <begin position="3"/>
        <end position="168"/>
    </location>
</feature>
<dbReference type="EMBL" id="LR130778">
    <property type="protein sequence ID" value="VDN48109.1"/>
    <property type="molecule type" value="Genomic_DNA"/>
</dbReference>
<dbReference type="GO" id="GO:0008408">
    <property type="term" value="F:3'-5' exonuclease activity"/>
    <property type="evidence" value="ECO:0007669"/>
    <property type="project" value="TreeGrafter"/>
</dbReference>